<sequence length="172" mass="19295">MVTPARNWDWDRVQNLLPEAVLEHMAATPPPLAHHGMMCRGGSGMRKENSEWVPLIGPEDIYHVLRYCVKVHELWGCLLGQEAANQCATLPFDEWLHGNISISLVATAGGVDWQSCQVCREQNGVADKLARLGQQYTQHGRIFVVPPGSVVVVVAEEYQYWEEQREAGASRF</sequence>
<organism evidence="1 2">
    <name type="scientific">Hibiscus sabdariffa</name>
    <name type="common">roselle</name>
    <dbReference type="NCBI Taxonomy" id="183260"/>
    <lineage>
        <taxon>Eukaryota</taxon>
        <taxon>Viridiplantae</taxon>
        <taxon>Streptophyta</taxon>
        <taxon>Embryophyta</taxon>
        <taxon>Tracheophyta</taxon>
        <taxon>Spermatophyta</taxon>
        <taxon>Magnoliopsida</taxon>
        <taxon>eudicotyledons</taxon>
        <taxon>Gunneridae</taxon>
        <taxon>Pentapetalae</taxon>
        <taxon>rosids</taxon>
        <taxon>malvids</taxon>
        <taxon>Malvales</taxon>
        <taxon>Malvaceae</taxon>
        <taxon>Malvoideae</taxon>
        <taxon>Hibiscus</taxon>
    </lineage>
</organism>
<protein>
    <submittedName>
        <fullName evidence="1">Uncharacterized protein</fullName>
    </submittedName>
</protein>
<comment type="caution">
    <text evidence="1">The sequence shown here is derived from an EMBL/GenBank/DDBJ whole genome shotgun (WGS) entry which is preliminary data.</text>
</comment>
<name>A0ABR2T7Q6_9ROSI</name>
<evidence type="ECO:0000313" key="2">
    <source>
        <dbReference type="Proteomes" id="UP001396334"/>
    </source>
</evidence>
<evidence type="ECO:0000313" key="1">
    <source>
        <dbReference type="EMBL" id="KAK9033507.1"/>
    </source>
</evidence>
<accession>A0ABR2T7Q6</accession>
<reference evidence="1 2" key="1">
    <citation type="journal article" date="2024" name="G3 (Bethesda)">
        <title>Genome assembly of Hibiscus sabdariffa L. provides insights into metabolisms of medicinal natural products.</title>
        <authorList>
            <person name="Kim T."/>
        </authorList>
    </citation>
    <scope>NUCLEOTIDE SEQUENCE [LARGE SCALE GENOMIC DNA]</scope>
    <source>
        <strain evidence="1">TK-2024</strain>
        <tissue evidence="1">Old leaves</tissue>
    </source>
</reference>
<dbReference type="EMBL" id="JBBPBN010000008">
    <property type="protein sequence ID" value="KAK9033507.1"/>
    <property type="molecule type" value="Genomic_DNA"/>
</dbReference>
<dbReference type="Proteomes" id="UP001396334">
    <property type="component" value="Unassembled WGS sequence"/>
</dbReference>
<keyword evidence="2" id="KW-1185">Reference proteome</keyword>
<gene>
    <name evidence="1" type="ORF">V6N11_018538</name>
</gene>
<proteinExistence type="predicted"/>